<gene>
    <name evidence="1" type="ORF">AXW67_35030</name>
</gene>
<dbReference type="InterPro" id="IPR001451">
    <property type="entry name" value="Hexapep"/>
</dbReference>
<dbReference type="PANTHER" id="PTHR13061:SF29">
    <property type="entry name" value="GAMMA CARBONIC ANHYDRASE-LIKE 1, MITOCHONDRIAL-RELATED"/>
    <property type="match status" value="1"/>
</dbReference>
<dbReference type="PANTHER" id="PTHR13061">
    <property type="entry name" value="DYNACTIN SUBUNIT P25"/>
    <property type="match status" value="1"/>
</dbReference>
<dbReference type="RefSeq" id="WP_063676178.1">
    <property type="nucleotide sequence ID" value="NZ_LSEF01000010.1"/>
</dbReference>
<sequence length="176" mass="18638">MAIYELDGQAPDLPADGNYFIAETATVIGRVRLKPGASVWFGAVLRGDNEWIEIGEGSNVQDGSTCHTDLGFPLHIGKNCTVGHNVILHGCTIEDGALVGMGSIVMNGAKIGRDSIVGAGSVITEGKEFPERSLIIGSPARVIRTLDDTQVQRMGSAAKFYVANGPRFNKGLKRIG</sequence>
<keyword evidence="2" id="KW-1185">Reference proteome</keyword>
<name>A0A176ZIC8_9BRAD</name>
<evidence type="ECO:0000313" key="2">
    <source>
        <dbReference type="Proteomes" id="UP000077173"/>
    </source>
</evidence>
<dbReference type="AlphaFoldDB" id="A0A176ZIC8"/>
<proteinExistence type="predicted"/>
<evidence type="ECO:0000313" key="1">
    <source>
        <dbReference type="EMBL" id="OAF19924.1"/>
    </source>
</evidence>
<dbReference type="EMBL" id="LSEF01000010">
    <property type="protein sequence ID" value="OAF19924.1"/>
    <property type="molecule type" value="Genomic_DNA"/>
</dbReference>
<protein>
    <submittedName>
        <fullName evidence="1">Gamma carbonic anhydrase family protein</fullName>
    </submittedName>
</protein>
<dbReference type="Pfam" id="PF00132">
    <property type="entry name" value="Hexapep"/>
    <property type="match status" value="1"/>
</dbReference>
<dbReference type="SUPFAM" id="SSF51161">
    <property type="entry name" value="Trimeric LpxA-like enzymes"/>
    <property type="match status" value="1"/>
</dbReference>
<dbReference type="InterPro" id="IPR050484">
    <property type="entry name" value="Transf_Hexapept/Carb_Anhydrase"/>
</dbReference>
<organism evidence="1 2">
    <name type="scientific">Bradyrhizobium neotropicale</name>
    <dbReference type="NCBI Taxonomy" id="1497615"/>
    <lineage>
        <taxon>Bacteria</taxon>
        <taxon>Pseudomonadati</taxon>
        <taxon>Pseudomonadota</taxon>
        <taxon>Alphaproteobacteria</taxon>
        <taxon>Hyphomicrobiales</taxon>
        <taxon>Nitrobacteraceae</taxon>
        <taxon>Bradyrhizobium</taxon>
    </lineage>
</organism>
<dbReference type="InterPro" id="IPR047324">
    <property type="entry name" value="LbH_gamma_CA-like"/>
</dbReference>
<reference evidence="1 2" key="1">
    <citation type="submission" date="2016-02" db="EMBL/GenBank/DDBJ databases">
        <title>Draft genome sequence of the strain BR 10247T Bradyrhizobium neotropicale isolated from nodules of Centrolobium paraense.</title>
        <authorList>
            <person name="Simoes-Araujo J.L."/>
            <person name="Barauna A.C."/>
            <person name="Silva K."/>
            <person name="Zilli J.E."/>
        </authorList>
    </citation>
    <scope>NUCLEOTIDE SEQUENCE [LARGE SCALE GENOMIC DNA]</scope>
    <source>
        <strain evidence="1 2">BR 10247</strain>
    </source>
</reference>
<dbReference type="Gene3D" id="2.160.10.10">
    <property type="entry name" value="Hexapeptide repeat proteins"/>
    <property type="match status" value="1"/>
</dbReference>
<dbReference type="CDD" id="cd04645">
    <property type="entry name" value="LbH_gamma_CA_like"/>
    <property type="match status" value="1"/>
</dbReference>
<accession>A0A176ZIC8</accession>
<dbReference type="Proteomes" id="UP000077173">
    <property type="component" value="Unassembled WGS sequence"/>
</dbReference>
<dbReference type="InterPro" id="IPR011004">
    <property type="entry name" value="Trimer_LpxA-like_sf"/>
</dbReference>
<comment type="caution">
    <text evidence="1">The sequence shown here is derived from an EMBL/GenBank/DDBJ whole genome shotgun (WGS) entry which is preliminary data.</text>
</comment>